<name>A0A7M1S5H0_9BACT</name>
<reference evidence="2 3" key="1">
    <citation type="submission" date="2020-10" db="EMBL/GenBank/DDBJ databases">
        <title>The genome of sulfurovum sp.</title>
        <authorList>
            <person name="Xie S."/>
            <person name="Shao Z."/>
            <person name="Jiang L."/>
        </authorList>
    </citation>
    <scope>NUCLEOTIDE SEQUENCE [LARGE SCALE GENOMIC DNA]</scope>
    <source>
        <strain evidence="2 3">ST-419</strain>
    </source>
</reference>
<evidence type="ECO:0000259" key="1">
    <source>
        <dbReference type="PROSITE" id="PS51502"/>
    </source>
</evidence>
<dbReference type="SUPFAM" id="SSF54909">
    <property type="entry name" value="Dimeric alpha+beta barrel"/>
    <property type="match status" value="1"/>
</dbReference>
<dbReference type="PROSITE" id="PS51502">
    <property type="entry name" value="S_R_A_B_BARREL"/>
    <property type="match status" value="1"/>
</dbReference>
<dbReference type="RefSeq" id="WP_197549172.1">
    <property type="nucleotide sequence ID" value="NZ_CP063164.1"/>
</dbReference>
<dbReference type="KEGG" id="sinu:IMZ28_02710"/>
<evidence type="ECO:0000313" key="2">
    <source>
        <dbReference type="EMBL" id="QOR62404.1"/>
    </source>
</evidence>
<keyword evidence="3" id="KW-1185">Reference proteome</keyword>
<dbReference type="EMBL" id="CP063164">
    <property type="protein sequence ID" value="QOR62404.1"/>
    <property type="molecule type" value="Genomic_DNA"/>
</dbReference>
<proteinExistence type="predicted"/>
<dbReference type="SMART" id="SM00886">
    <property type="entry name" value="Dabb"/>
    <property type="match status" value="1"/>
</dbReference>
<evidence type="ECO:0000313" key="3">
    <source>
        <dbReference type="Proteomes" id="UP000595074"/>
    </source>
</evidence>
<dbReference type="InterPro" id="IPR011008">
    <property type="entry name" value="Dimeric_a/b-barrel"/>
</dbReference>
<dbReference type="AlphaFoldDB" id="A0A7M1S5H0"/>
<gene>
    <name evidence="2" type="ORF">IMZ28_02710</name>
</gene>
<dbReference type="InterPro" id="IPR013097">
    <property type="entry name" value="Dabb"/>
</dbReference>
<feature type="domain" description="Stress-response A/B barrel" evidence="1">
    <location>
        <begin position="2"/>
        <end position="94"/>
    </location>
</feature>
<sequence>MVVHIVMFKFKEKNREPNMIRAKQILEGLVGTVPTLRSMDVGLNFSEEERAMDLSIITTFETKEGLEAYAVHPEHLKAVEFIKQVVEYSKVVDYENT</sequence>
<dbReference type="Proteomes" id="UP000595074">
    <property type="component" value="Chromosome"/>
</dbReference>
<dbReference type="Pfam" id="PF07876">
    <property type="entry name" value="Dabb"/>
    <property type="match status" value="1"/>
</dbReference>
<accession>A0A7M1S5H0</accession>
<dbReference type="Gene3D" id="3.30.70.100">
    <property type="match status" value="1"/>
</dbReference>
<organism evidence="2 3">
    <name type="scientific">Sulfurovum indicum</name>
    <dbReference type="NCBI Taxonomy" id="2779528"/>
    <lineage>
        <taxon>Bacteria</taxon>
        <taxon>Pseudomonadati</taxon>
        <taxon>Campylobacterota</taxon>
        <taxon>Epsilonproteobacteria</taxon>
        <taxon>Campylobacterales</taxon>
        <taxon>Sulfurovaceae</taxon>
        <taxon>Sulfurovum</taxon>
    </lineage>
</organism>
<protein>
    <submittedName>
        <fullName evidence="2">Dabb family protein</fullName>
    </submittedName>
</protein>
<dbReference type="PANTHER" id="PTHR37832:SF1">
    <property type="entry name" value="STRESS-RESPONSE A_B BARREL DOMAIN-CONTAINING PROTEIN"/>
    <property type="match status" value="1"/>
</dbReference>
<dbReference type="PANTHER" id="PTHR37832">
    <property type="entry name" value="BLL2683 PROTEIN"/>
    <property type="match status" value="1"/>
</dbReference>